<reference evidence="2" key="1">
    <citation type="submission" date="2025-08" db="UniProtKB">
        <authorList>
            <consortium name="Ensembl"/>
        </authorList>
    </citation>
    <scope>IDENTIFICATION</scope>
</reference>
<organism evidence="2 3">
    <name type="scientific">Fundulus heteroclitus</name>
    <name type="common">Killifish</name>
    <name type="synonym">Mummichog</name>
    <dbReference type="NCBI Taxonomy" id="8078"/>
    <lineage>
        <taxon>Eukaryota</taxon>
        <taxon>Metazoa</taxon>
        <taxon>Chordata</taxon>
        <taxon>Craniata</taxon>
        <taxon>Vertebrata</taxon>
        <taxon>Euteleostomi</taxon>
        <taxon>Actinopterygii</taxon>
        <taxon>Neopterygii</taxon>
        <taxon>Teleostei</taxon>
        <taxon>Neoteleostei</taxon>
        <taxon>Acanthomorphata</taxon>
        <taxon>Ovalentaria</taxon>
        <taxon>Atherinomorphae</taxon>
        <taxon>Cyprinodontiformes</taxon>
        <taxon>Fundulidae</taxon>
        <taxon>Fundulus</taxon>
    </lineage>
</organism>
<evidence type="ECO:0000256" key="1">
    <source>
        <dbReference type="SAM" id="SignalP"/>
    </source>
</evidence>
<evidence type="ECO:0000313" key="3">
    <source>
        <dbReference type="Proteomes" id="UP000265000"/>
    </source>
</evidence>
<dbReference type="Proteomes" id="UP000265000">
    <property type="component" value="Unplaced"/>
</dbReference>
<reference evidence="2" key="2">
    <citation type="submission" date="2025-09" db="UniProtKB">
        <authorList>
            <consortium name="Ensembl"/>
        </authorList>
    </citation>
    <scope>IDENTIFICATION</scope>
</reference>
<dbReference type="AlphaFoldDB" id="A0A3Q2PYM1"/>
<keyword evidence="1" id="KW-0732">Signal</keyword>
<keyword evidence="3" id="KW-1185">Reference proteome</keyword>
<proteinExistence type="predicted"/>
<feature type="chain" id="PRO_5018554499" description="Secreted protein" evidence="1">
    <location>
        <begin position="21"/>
        <end position="110"/>
    </location>
</feature>
<protein>
    <recommendedName>
        <fullName evidence="4">Secreted protein</fullName>
    </recommendedName>
</protein>
<dbReference type="Ensembl" id="ENSFHET00000028090.1">
    <property type="protein sequence ID" value="ENSFHEP00000018966.1"/>
    <property type="gene ID" value="ENSFHEG00000020860.1"/>
</dbReference>
<evidence type="ECO:0000313" key="2">
    <source>
        <dbReference type="Ensembl" id="ENSFHEP00000018966.1"/>
    </source>
</evidence>
<sequence>MERSFTVAVWMFLLFGFLQAMPGCEQSVDISKIPKSDLRFNRLKAVPCVSKNDLIQIFFFRTSWRRCMHDENVCQHIFLVSGRKCDICGSIEHAGKRLHSYFVLSVYTVW</sequence>
<name>A0A3Q2PYM1_FUNHE</name>
<feature type="signal peptide" evidence="1">
    <location>
        <begin position="1"/>
        <end position="20"/>
    </location>
</feature>
<evidence type="ECO:0008006" key="4">
    <source>
        <dbReference type="Google" id="ProtNLM"/>
    </source>
</evidence>
<accession>A0A3Q2PYM1</accession>